<dbReference type="PANTHER" id="PTHR14440">
    <property type="entry name" value="DNA-DIRECTED RNA POLYMERASE I SUBUNIT RPA49"/>
    <property type="match status" value="1"/>
</dbReference>
<evidence type="ECO:0000256" key="3">
    <source>
        <dbReference type="ARBA" id="ARBA00022478"/>
    </source>
</evidence>
<keyword evidence="5" id="KW-0539">Nucleus</keyword>
<evidence type="ECO:0000256" key="6">
    <source>
        <dbReference type="SAM" id="Phobius"/>
    </source>
</evidence>
<comment type="subcellular location">
    <subcellularLocation>
        <location evidence="1">Nucleus</location>
        <location evidence="1">Nucleolus</location>
    </subcellularLocation>
</comment>
<dbReference type="InterPro" id="IPR009668">
    <property type="entry name" value="RNA_pol-assoc_fac_A49-like"/>
</dbReference>
<protein>
    <submittedName>
        <fullName evidence="7">DNA-directed RNA polymerase I subunit RPA49</fullName>
    </submittedName>
</protein>
<keyword evidence="6" id="KW-0812">Transmembrane</keyword>
<keyword evidence="6" id="KW-0472">Membrane</keyword>
<keyword evidence="3 7" id="KW-0240">DNA-directed RNA polymerase</keyword>
<accession>A0A504YDM2</accession>
<dbReference type="EMBL" id="SUNJ01014955">
    <property type="protein sequence ID" value="TPP56150.1"/>
    <property type="molecule type" value="Genomic_DNA"/>
</dbReference>
<evidence type="ECO:0000256" key="4">
    <source>
        <dbReference type="ARBA" id="ARBA00023163"/>
    </source>
</evidence>
<feature type="transmembrane region" description="Helical" evidence="6">
    <location>
        <begin position="6"/>
        <end position="29"/>
    </location>
</feature>
<feature type="transmembrane region" description="Helical" evidence="6">
    <location>
        <begin position="49"/>
        <end position="70"/>
    </location>
</feature>
<dbReference type="GO" id="GO:0005730">
    <property type="term" value="C:nucleolus"/>
    <property type="evidence" value="ECO:0007669"/>
    <property type="project" value="UniProtKB-SubCell"/>
</dbReference>
<reference evidence="7 8" key="1">
    <citation type="submission" date="2019-04" db="EMBL/GenBank/DDBJ databases">
        <title>Annotation for the trematode Fasciola gigantica.</title>
        <authorList>
            <person name="Choi Y.-J."/>
        </authorList>
    </citation>
    <scope>NUCLEOTIDE SEQUENCE [LARGE SCALE GENOMIC DNA]</scope>
    <source>
        <strain evidence="7">Uganda_cow_1</strain>
    </source>
</reference>
<dbReference type="GO" id="GO:0006351">
    <property type="term" value="P:DNA-templated transcription"/>
    <property type="evidence" value="ECO:0007669"/>
    <property type="project" value="InterPro"/>
</dbReference>
<dbReference type="GO" id="GO:0000428">
    <property type="term" value="C:DNA-directed RNA polymerase complex"/>
    <property type="evidence" value="ECO:0007669"/>
    <property type="project" value="UniProtKB-KW"/>
</dbReference>
<keyword evidence="6" id="KW-1133">Transmembrane helix</keyword>
<organism evidence="7 8">
    <name type="scientific">Fasciola gigantica</name>
    <name type="common">Giant liver fluke</name>
    <dbReference type="NCBI Taxonomy" id="46835"/>
    <lineage>
        <taxon>Eukaryota</taxon>
        <taxon>Metazoa</taxon>
        <taxon>Spiralia</taxon>
        <taxon>Lophotrochozoa</taxon>
        <taxon>Platyhelminthes</taxon>
        <taxon>Trematoda</taxon>
        <taxon>Digenea</taxon>
        <taxon>Plagiorchiida</taxon>
        <taxon>Echinostomata</taxon>
        <taxon>Echinostomatoidea</taxon>
        <taxon>Fasciolidae</taxon>
        <taxon>Fasciola</taxon>
    </lineage>
</organism>
<dbReference type="Pfam" id="PF06870">
    <property type="entry name" value="RNA_pol_I_A49"/>
    <property type="match status" value="1"/>
</dbReference>
<keyword evidence="4" id="KW-0804">Transcription</keyword>
<evidence type="ECO:0000256" key="1">
    <source>
        <dbReference type="ARBA" id="ARBA00004604"/>
    </source>
</evidence>
<evidence type="ECO:0000313" key="8">
    <source>
        <dbReference type="Proteomes" id="UP000316759"/>
    </source>
</evidence>
<name>A0A504YDM2_FASGI</name>
<dbReference type="OrthoDB" id="532500at2759"/>
<evidence type="ECO:0000256" key="2">
    <source>
        <dbReference type="ARBA" id="ARBA00009430"/>
    </source>
</evidence>
<sequence length="411" mass="46375">MIPYAIFSPTIIADSICLFDLPVPVLYHLLDCRRTCRRLLCAFSKSTVIYFRSAELIVLLTSSSFATIVYHKRTKELTVIHKKPEFLAPCFNETKDTPAVETKRVDRAALTQAFGSAKRQRLLKEIERNADQRSAITDASVITRAMHGQNRLKQEAAEVNSSESAKPVDERTRLLPPFNVNASCPQDVFPLDKLIPSRVLQALASEIDALAAVSARSYQQWSKQGVYQSCVLSRLLSLSTKAIDVKDTTTTKTAATDRTRIAQCLALVSHMLALYKLSQNDIQRKQPLPDTPLVVAKYLLNEFTVLINRGGSAFLKVRLLSPLLRDRLVYHILALILHCDNFETIIDDLAVDLRMNADRMKRYFHFMGCRVVKTEVKVNDEQCVRLTASLVTPVRFPDPSTQRSHRKSILS</sequence>
<proteinExistence type="inferred from homology"/>
<dbReference type="AlphaFoldDB" id="A0A504YDM2"/>
<keyword evidence="8" id="KW-1185">Reference proteome</keyword>
<comment type="similarity">
    <text evidence="2">Belongs to the eukaryotic RPA49/POLR1E RNA polymerase subunit family.</text>
</comment>
<evidence type="ECO:0000313" key="7">
    <source>
        <dbReference type="EMBL" id="TPP56150.1"/>
    </source>
</evidence>
<dbReference type="GO" id="GO:0003677">
    <property type="term" value="F:DNA binding"/>
    <property type="evidence" value="ECO:0007669"/>
    <property type="project" value="InterPro"/>
</dbReference>
<dbReference type="STRING" id="46835.A0A504YDM2"/>
<evidence type="ECO:0000256" key="5">
    <source>
        <dbReference type="ARBA" id="ARBA00023242"/>
    </source>
</evidence>
<gene>
    <name evidence="7" type="ORF">FGIG_02047</name>
</gene>
<comment type="caution">
    <text evidence="7">The sequence shown here is derived from an EMBL/GenBank/DDBJ whole genome shotgun (WGS) entry which is preliminary data.</text>
</comment>
<dbReference type="Proteomes" id="UP000316759">
    <property type="component" value="Unassembled WGS sequence"/>
</dbReference>